<keyword evidence="1" id="KW-0812">Transmembrane</keyword>
<accession>A0A7I9WGV4</accession>
<keyword evidence="1" id="KW-0472">Membrane</keyword>
<comment type="caution">
    <text evidence="2">The sequence shown here is derived from an EMBL/GenBank/DDBJ whole genome shotgun (WGS) entry which is preliminary data.</text>
</comment>
<sequence length="198" mass="21482">MRDSGANVCESLCVTPRLRRQERTVVTVAITVMVAAATVVGVSSLHRARVAFDSEHARSFAVGDCVVVPSDALNHVQARKASCTEDPSYVIGATVAAGDECPTPEYQRFDRDVADEATAGLCLVPNLLAEHCYLMQLPFGALQRADCATAEPDPAGGVLVQVNERYDVHDRRVCPDVGNQFVWPYPSPERTYCTETIV</sequence>
<proteinExistence type="predicted"/>
<reference evidence="2 3" key="1">
    <citation type="journal article" date="2019" name="Emerg. Microbes Infect.">
        <title>Comprehensive subspecies identification of 175 nontuberculous mycobacteria species based on 7547 genomic profiles.</title>
        <authorList>
            <person name="Matsumoto Y."/>
            <person name="Kinjo T."/>
            <person name="Motooka D."/>
            <person name="Nabeya D."/>
            <person name="Jung N."/>
            <person name="Uechi K."/>
            <person name="Horii T."/>
            <person name="Iida T."/>
            <person name="Fujita J."/>
            <person name="Nakamura S."/>
        </authorList>
    </citation>
    <scope>NUCLEOTIDE SEQUENCE [LARGE SCALE GENOMIC DNA]</scope>
    <source>
        <strain evidence="2 3">JCM 13392</strain>
    </source>
</reference>
<evidence type="ECO:0000313" key="3">
    <source>
        <dbReference type="Proteomes" id="UP000465241"/>
    </source>
</evidence>
<protein>
    <recommendedName>
        <fullName evidence="4">Pyridine nucleotide-disulfide oxidoreductase</fullName>
    </recommendedName>
</protein>
<feature type="transmembrane region" description="Helical" evidence="1">
    <location>
        <begin position="25"/>
        <end position="45"/>
    </location>
</feature>
<evidence type="ECO:0008006" key="4">
    <source>
        <dbReference type="Google" id="ProtNLM"/>
    </source>
</evidence>
<keyword evidence="3" id="KW-1185">Reference proteome</keyword>
<organism evidence="2 3">
    <name type="scientific">Mycolicibacterium murale</name>
    <dbReference type="NCBI Taxonomy" id="182220"/>
    <lineage>
        <taxon>Bacteria</taxon>
        <taxon>Bacillati</taxon>
        <taxon>Actinomycetota</taxon>
        <taxon>Actinomycetes</taxon>
        <taxon>Mycobacteriales</taxon>
        <taxon>Mycobacteriaceae</taxon>
        <taxon>Mycolicibacterium</taxon>
    </lineage>
</organism>
<dbReference type="AlphaFoldDB" id="A0A7I9WGV4"/>
<gene>
    <name evidence="2" type="ORF">MMUR_10800</name>
</gene>
<dbReference type="EMBL" id="BLKT01000003">
    <property type="protein sequence ID" value="GFG56944.1"/>
    <property type="molecule type" value="Genomic_DNA"/>
</dbReference>
<name>A0A7I9WGV4_9MYCO</name>
<keyword evidence="1" id="KW-1133">Transmembrane helix</keyword>
<evidence type="ECO:0000313" key="2">
    <source>
        <dbReference type="EMBL" id="GFG56944.1"/>
    </source>
</evidence>
<dbReference type="Proteomes" id="UP000465241">
    <property type="component" value="Unassembled WGS sequence"/>
</dbReference>
<evidence type="ECO:0000256" key="1">
    <source>
        <dbReference type="SAM" id="Phobius"/>
    </source>
</evidence>